<dbReference type="SMART" id="SM00244">
    <property type="entry name" value="PHB"/>
    <property type="match status" value="1"/>
</dbReference>
<dbReference type="InterPro" id="IPR036013">
    <property type="entry name" value="Band_7/SPFH_dom_sf"/>
</dbReference>
<sequence>MFRQARKLNKNNINNIIKRDFFRIVSQGTEAYRLFLGKNPKKLEPGIHISVPLIHRVLKVDMREGSYNISKLNAYTKDNVSVLISGSLFYQVLNSYDACFKVQDYGGNITNLGTSAMRSVVGLFQYDEIIADRHKINTQLSEMIGKSSMPWGIVCTKFEIQSFVPANKEVEHQLEKQLEAERNRRKQVLDTEANVNVAEGEKRRMILQSEGMLIAAKNEAEATLLKTQKEAEGKKFLMDQETVAMEKQINTIKNSLGSSELAVKYLVEQQKFKHLSAMANGPNNNTYFVPEGNNLISNIKLFGDSVNHKD</sequence>
<gene>
    <name evidence="2" type="ORF">Catovirus_1_986</name>
</gene>
<dbReference type="InterPro" id="IPR001972">
    <property type="entry name" value="Stomatin_HflK_fam"/>
</dbReference>
<evidence type="ECO:0000259" key="1">
    <source>
        <dbReference type="SMART" id="SM00244"/>
    </source>
</evidence>
<feature type="domain" description="Band 7" evidence="1">
    <location>
        <begin position="20"/>
        <end position="177"/>
    </location>
</feature>
<reference evidence="2" key="1">
    <citation type="journal article" date="2017" name="Science">
        <title>Giant viruses with an expanded complement of translation system components.</title>
        <authorList>
            <person name="Schulz F."/>
            <person name="Yutin N."/>
            <person name="Ivanova N.N."/>
            <person name="Ortega D.R."/>
            <person name="Lee T.K."/>
            <person name="Vierheilig J."/>
            <person name="Daims H."/>
            <person name="Horn M."/>
            <person name="Wagner M."/>
            <person name="Jensen G.J."/>
            <person name="Kyrpides N.C."/>
            <person name="Koonin E.V."/>
            <person name="Woyke T."/>
        </authorList>
    </citation>
    <scope>NUCLEOTIDE SEQUENCE</scope>
    <source>
        <strain evidence="2">CTV1</strain>
    </source>
</reference>
<dbReference type="PANTHER" id="PTHR43327:SF10">
    <property type="entry name" value="STOMATIN-LIKE PROTEIN 2, MITOCHONDRIAL"/>
    <property type="match status" value="1"/>
</dbReference>
<evidence type="ECO:0000313" key="2">
    <source>
        <dbReference type="EMBL" id="ARF08936.1"/>
    </source>
</evidence>
<proteinExistence type="predicted"/>
<dbReference type="CDD" id="cd08829">
    <property type="entry name" value="SPFH_paraslipin"/>
    <property type="match status" value="1"/>
</dbReference>
<dbReference type="InterPro" id="IPR001107">
    <property type="entry name" value="Band_7"/>
</dbReference>
<dbReference type="GO" id="GO:0016020">
    <property type="term" value="C:membrane"/>
    <property type="evidence" value="ECO:0007669"/>
    <property type="project" value="InterPro"/>
</dbReference>
<dbReference type="PANTHER" id="PTHR43327">
    <property type="entry name" value="STOMATIN-LIKE PROTEIN 2, MITOCHONDRIAL"/>
    <property type="match status" value="1"/>
</dbReference>
<dbReference type="Gene3D" id="3.30.479.30">
    <property type="entry name" value="Band 7 domain"/>
    <property type="match status" value="1"/>
</dbReference>
<dbReference type="SUPFAM" id="SSF117892">
    <property type="entry name" value="Band 7/SPFH domain"/>
    <property type="match status" value="1"/>
</dbReference>
<dbReference type="InterPro" id="IPR050710">
    <property type="entry name" value="Band7/mec-2_domain"/>
</dbReference>
<name>A0A1V0SB59_9VIRU</name>
<protein>
    <submittedName>
        <fullName evidence="2">Stomatin family protein</fullName>
    </submittedName>
</protein>
<dbReference type="EMBL" id="KY684083">
    <property type="protein sequence ID" value="ARF08936.1"/>
    <property type="molecule type" value="Genomic_DNA"/>
</dbReference>
<dbReference type="Pfam" id="PF01145">
    <property type="entry name" value="Band_7"/>
    <property type="match status" value="1"/>
</dbReference>
<accession>A0A1V0SB59</accession>
<dbReference type="PRINTS" id="PR00721">
    <property type="entry name" value="STOMATIN"/>
</dbReference>
<organism evidence="2">
    <name type="scientific">Catovirus CTV1</name>
    <dbReference type="NCBI Taxonomy" id="1977631"/>
    <lineage>
        <taxon>Viruses</taxon>
        <taxon>Varidnaviria</taxon>
        <taxon>Bamfordvirae</taxon>
        <taxon>Nucleocytoviricota</taxon>
        <taxon>Megaviricetes</taxon>
        <taxon>Imitervirales</taxon>
        <taxon>Mimiviridae</taxon>
        <taxon>Klosneuvirinae</taxon>
        <taxon>Catovirus</taxon>
    </lineage>
</organism>